<keyword evidence="5" id="KW-1185">Reference proteome</keyword>
<dbReference type="InterPro" id="IPR042070">
    <property type="entry name" value="PucR_C-HTH_sf"/>
</dbReference>
<dbReference type="Gene3D" id="1.10.10.2840">
    <property type="entry name" value="PucR C-terminal helix-turn-helix domain"/>
    <property type="match status" value="1"/>
</dbReference>
<evidence type="ECO:0000259" key="3">
    <source>
        <dbReference type="Pfam" id="PF17853"/>
    </source>
</evidence>
<dbReference type="InterPro" id="IPR041522">
    <property type="entry name" value="CdaR_GGDEF"/>
</dbReference>
<dbReference type="Pfam" id="PF17853">
    <property type="entry name" value="GGDEF_2"/>
    <property type="match status" value="1"/>
</dbReference>
<feature type="domain" description="PucR C-terminal helix-turn-helix" evidence="2">
    <location>
        <begin position="306"/>
        <end position="362"/>
    </location>
</feature>
<organism evidence="4 5">
    <name type="scientific">Motilibacter deserti</name>
    <dbReference type="NCBI Taxonomy" id="2714956"/>
    <lineage>
        <taxon>Bacteria</taxon>
        <taxon>Bacillati</taxon>
        <taxon>Actinomycetota</taxon>
        <taxon>Actinomycetes</taxon>
        <taxon>Motilibacterales</taxon>
        <taxon>Motilibacteraceae</taxon>
        <taxon>Motilibacter</taxon>
    </lineage>
</organism>
<dbReference type="Pfam" id="PF13556">
    <property type="entry name" value="HTH_30"/>
    <property type="match status" value="1"/>
</dbReference>
<evidence type="ECO:0000259" key="2">
    <source>
        <dbReference type="Pfam" id="PF13556"/>
    </source>
</evidence>
<gene>
    <name evidence="4" type="ORF">G9H71_01935</name>
</gene>
<dbReference type="EMBL" id="JAANNP010000001">
    <property type="protein sequence ID" value="NHC12542.1"/>
    <property type="molecule type" value="Genomic_DNA"/>
</dbReference>
<dbReference type="PANTHER" id="PTHR33744">
    <property type="entry name" value="CARBOHYDRATE DIACID REGULATOR"/>
    <property type="match status" value="1"/>
</dbReference>
<comment type="caution">
    <text evidence="4">The sequence shown here is derived from an EMBL/GenBank/DDBJ whole genome shotgun (WGS) entry which is preliminary data.</text>
</comment>
<dbReference type="InterPro" id="IPR051448">
    <property type="entry name" value="CdaR-like_regulators"/>
</dbReference>
<dbReference type="Proteomes" id="UP000800981">
    <property type="component" value="Unassembled WGS sequence"/>
</dbReference>
<evidence type="ECO:0000256" key="1">
    <source>
        <dbReference type="ARBA" id="ARBA00006754"/>
    </source>
</evidence>
<sequence length="376" mass="39056">MEATLPWYGAMPAEDRSWVNLVAQAGIAAFVDWFRDPRSDRAISADVFGTAPRELARAVTLQQTVELVRVTIAVVEEGIEQLAEPGDQALLRESVLHYSREVAFAAAQVYAQAAEARGAWDARLEALVVDALLRAEADEAVRSRAAALGWRATDAALAVVGTTPAGEPEAVIDEVHRAARAAGADALAAVQGERLVVVLGAPAGVLDDPRDQIGAGGLSLVRRLSPAFGPGPVVVGPLVADLLGAGDSARAALAGLQAAPAWPGAPRPVLATELLPERALAGDTDARRTLVEGTYAALAAAGPALGETLAAYLEHAGSLEGAARMLFVHPNTVRYRLRRVAELTGYAPAEPRDAFALRLALALGRLAEADEAPPGG</sequence>
<reference evidence="4 5" key="1">
    <citation type="submission" date="2020-03" db="EMBL/GenBank/DDBJ databases">
        <title>Two novel Motilibacter sp.</title>
        <authorList>
            <person name="Liu S."/>
        </authorList>
    </citation>
    <scope>NUCLEOTIDE SEQUENCE [LARGE SCALE GENOMIC DNA]</scope>
    <source>
        <strain evidence="4 5">E257</strain>
    </source>
</reference>
<dbReference type="InterPro" id="IPR025736">
    <property type="entry name" value="PucR_C-HTH_dom"/>
</dbReference>
<dbReference type="PANTHER" id="PTHR33744:SF7">
    <property type="entry name" value="PUCR FAMILY TRANSCRIPTIONAL REGULATOR"/>
    <property type="match status" value="1"/>
</dbReference>
<evidence type="ECO:0000313" key="4">
    <source>
        <dbReference type="EMBL" id="NHC12542.1"/>
    </source>
</evidence>
<evidence type="ECO:0000313" key="5">
    <source>
        <dbReference type="Proteomes" id="UP000800981"/>
    </source>
</evidence>
<feature type="domain" description="CdaR GGDEF-like" evidence="3">
    <location>
        <begin position="136"/>
        <end position="257"/>
    </location>
</feature>
<proteinExistence type="inferred from homology"/>
<accession>A0ABX0GS49</accession>
<protein>
    <submittedName>
        <fullName evidence="4">PucR family transcriptional regulator</fullName>
    </submittedName>
</protein>
<name>A0ABX0GS49_9ACTN</name>
<comment type="similarity">
    <text evidence="1">Belongs to the CdaR family.</text>
</comment>